<evidence type="ECO:0000313" key="3">
    <source>
        <dbReference type="Proteomes" id="UP000438429"/>
    </source>
</evidence>
<evidence type="ECO:0000256" key="1">
    <source>
        <dbReference type="SAM" id="MobiDB-lite"/>
    </source>
</evidence>
<dbReference type="Proteomes" id="UP000438429">
    <property type="component" value="Unassembled WGS sequence"/>
</dbReference>
<name>A0A6A4T1Z4_SCOMX</name>
<sequence>MEIELYNTVYVEPNYIGTTQHRSTLNQWGEKNTKIKYSWVPIPNSIFCLDNMSQSFKRPETCLHHRRTVLPWDLCYVSLTDWTLRSLGTGSQCPDLFSVLPYMSFNRKSPLGQIKDSLDVFHCFPHPTRDPRPEPDDATGQTVPAASRSLSPAAGATLSLHHCGKPRSPEALKPRSLEPCARALLLHNGSINEAPGNMSTLQKANQGSLDLIQLHAVALQYMTGSRDLIASQQTTQDRMEKFRSSQTSCDVFSVKAPSSSGTTVFK</sequence>
<protein>
    <submittedName>
        <fullName evidence="2">Uncharacterized protein</fullName>
    </submittedName>
</protein>
<evidence type="ECO:0000313" key="2">
    <source>
        <dbReference type="EMBL" id="KAF0038050.1"/>
    </source>
</evidence>
<organism evidence="2 3">
    <name type="scientific">Scophthalmus maximus</name>
    <name type="common">Turbot</name>
    <name type="synonym">Psetta maxima</name>
    <dbReference type="NCBI Taxonomy" id="52904"/>
    <lineage>
        <taxon>Eukaryota</taxon>
        <taxon>Metazoa</taxon>
        <taxon>Chordata</taxon>
        <taxon>Craniata</taxon>
        <taxon>Vertebrata</taxon>
        <taxon>Euteleostomi</taxon>
        <taxon>Actinopterygii</taxon>
        <taxon>Neopterygii</taxon>
        <taxon>Teleostei</taxon>
        <taxon>Neoteleostei</taxon>
        <taxon>Acanthomorphata</taxon>
        <taxon>Carangaria</taxon>
        <taxon>Pleuronectiformes</taxon>
        <taxon>Pleuronectoidei</taxon>
        <taxon>Scophthalmidae</taxon>
        <taxon>Scophthalmus</taxon>
    </lineage>
</organism>
<feature type="region of interest" description="Disordered" evidence="1">
    <location>
        <begin position="126"/>
        <end position="147"/>
    </location>
</feature>
<dbReference type="AlphaFoldDB" id="A0A6A4T1Z4"/>
<proteinExistence type="predicted"/>
<accession>A0A6A4T1Z4</accession>
<gene>
    <name evidence="2" type="ORF">F2P81_010924</name>
</gene>
<comment type="caution">
    <text evidence="2">The sequence shown here is derived from an EMBL/GenBank/DDBJ whole genome shotgun (WGS) entry which is preliminary data.</text>
</comment>
<dbReference type="EMBL" id="VEVO01000009">
    <property type="protein sequence ID" value="KAF0038050.1"/>
    <property type="molecule type" value="Genomic_DNA"/>
</dbReference>
<reference evidence="2 3" key="1">
    <citation type="submission" date="2019-06" db="EMBL/GenBank/DDBJ databases">
        <title>Draft genomes of female and male turbot (Scophthalmus maximus).</title>
        <authorList>
            <person name="Xu H."/>
            <person name="Xu X.-W."/>
            <person name="Shao C."/>
            <person name="Chen S."/>
        </authorList>
    </citation>
    <scope>NUCLEOTIDE SEQUENCE [LARGE SCALE GENOMIC DNA]</scope>
    <source>
        <strain evidence="2">Ysfricsl-2016a</strain>
        <tissue evidence="2">Blood</tissue>
    </source>
</reference>